<protein>
    <submittedName>
        <fullName evidence="1">Uncharacterized protein</fullName>
    </submittedName>
</protein>
<gene>
    <name evidence="1" type="ORF">HYC85_016231</name>
</gene>
<reference evidence="2" key="1">
    <citation type="journal article" date="2020" name="Nat. Commun.">
        <title>Genome assembly of wild tea tree DASZ reveals pedigree and selection history of tea varieties.</title>
        <authorList>
            <person name="Zhang W."/>
            <person name="Zhang Y."/>
            <person name="Qiu H."/>
            <person name="Guo Y."/>
            <person name="Wan H."/>
            <person name="Zhang X."/>
            <person name="Scossa F."/>
            <person name="Alseekh S."/>
            <person name="Zhang Q."/>
            <person name="Wang P."/>
            <person name="Xu L."/>
            <person name="Schmidt M.H."/>
            <person name="Jia X."/>
            <person name="Li D."/>
            <person name="Zhu A."/>
            <person name="Guo F."/>
            <person name="Chen W."/>
            <person name="Ni D."/>
            <person name="Usadel B."/>
            <person name="Fernie A.R."/>
            <person name="Wen W."/>
        </authorList>
    </citation>
    <scope>NUCLEOTIDE SEQUENCE [LARGE SCALE GENOMIC DNA]</scope>
    <source>
        <strain evidence="2">cv. G240</strain>
    </source>
</reference>
<dbReference type="AlphaFoldDB" id="A0A7J7GZ04"/>
<proteinExistence type="predicted"/>
<reference evidence="1 2" key="2">
    <citation type="submission" date="2020-07" db="EMBL/GenBank/DDBJ databases">
        <title>Genome assembly of wild tea tree DASZ reveals pedigree and selection history of tea varieties.</title>
        <authorList>
            <person name="Zhang W."/>
        </authorList>
    </citation>
    <scope>NUCLEOTIDE SEQUENCE [LARGE SCALE GENOMIC DNA]</scope>
    <source>
        <strain evidence="2">cv. G240</strain>
        <tissue evidence="1">Leaf</tissue>
    </source>
</reference>
<evidence type="ECO:0000313" key="1">
    <source>
        <dbReference type="EMBL" id="KAF5946003.1"/>
    </source>
</evidence>
<name>A0A7J7GZ04_CAMSI</name>
<dbReference type="PANTHER" id="PTHR47692:SF2">
    <property type="entry name" value="ZINC FINGER RING-TYPE DOMAIN CONTAINING PROTEIN"/>
    <property type="match status" value="1"/>
</dbReference>
<dbReference type="PANTHER" id="PTHR47692">
    <property type="entry name" value="RING/U-BOX SUPERFAMILY PROTEIN"/>
    <property type="match status" value="1"/>
</dbReference>
<sequence>MELLLNDITLIRILEIVLSFQKLTNIGYSATILNQEEDVEIIIQHILGVIDSFRRNDQKSPTTAEAKQEHFKALVSQAATPFLIRRTDRFVNEVELFLASGLNIEAYDKHLGWKVSGITIEDEEGEVSGNAPSVPYLFLFDEDSDGIE</sequence>
<dbReference type="Proteomes" id="UP000593564">
    <property type="component" value="Unassembled WGS sequence"/>
</dbReference>
<accession>A0A7J7GZ04</accession>
<evidence type="ECO:0000313" key="2">
    <source>
        <dbReference type="Proteomes" id="UP000593564"/>
    </source>
</evidence>
<comment type="caution">
    <text evidence="1">The sequence shown here is derived from an EMBL/GenBank/DDBJ whole genome shotgun (WGS) entry which is preliminary data.</text>
</comment>
<keyword evidence="2" id="KW-1185">Reference proteome</keyword>
<dbReference type="EMBL" id="JACBKZ010000007">
    <property type="protein sequence ID" value="KAF5946003.1"/>
    <property type="molecule type" value="Genomic_DNA"/>
</dbReference>
<organism evidence="1 2">
    <name type="scientific">Camellia sinensis</name>
    <name type="common">Tea plant</name>
    <name type="synonym">Thea sinensis</name>
    <dbReference type="NCBI Taxonomy" id="4442"/>
    <lineage>
        <taxon>Eukaryota</taxon>
        <taxon>Viridiplantae</taxon>
        <taxon>Streptophyta</taxon>
        <taxon>Embryophyta</taxon>
        <taxon>Tracheophyta</taxon>
        <taxon>Spermatophyta</taxon>
        <taxon>Magnoliopsida</taxon>
        <taxon>eudicotyledons</taxon>
        <taxon>Gunneridae</taxon>
        <taxon>Pentapetalae</taxon>
        <taxon>asterids</taxon>
        <taxon>Ericales</taxon>
        <taxon>Theaceae</taxon>
        <taxon>Camellia</taxon>
    </lineage>
</organism>